<feature type="transmembrane region" description="Helical" evidence="10">
    <location>
        <begin position="254"/>
        <end position="274"/>
    </location>
</feature>
<accession>U2EBH5</accession>
<name>U2EBH5_9MOLU</name>
<dbReference type="InterPro" id="IPR039421">
    <property type="entry name" value="Type_1_exporter"/>
</dbReference>
<evidence type="ECO:0000256" key="7">
    <source>
        <dbReference type="ARBA" id="ARBA00022840"/>
    </source>
</evidence>
<dbReference type="Gene3D" id="3.40.50.300">
    <property type="entry name" value="P-loop containing nucleotide triphosphate hydrolases"/>
    <property type="match status" value="1"/>
</dbReference>
<keyword evidence="8 10" id="KW-1133">Transmembrane helix</keyword>
<evidence type="ECO:0000256" key="10">
    <source>
        <dbReference type="SAM" id="Phobius"/>
    </source>
</evidence>
<dbReference type="PROSITE" id="PS00211">
    <property type="entry name" value="ABC_TRANSPORTER_1"/>
    <property type="match status" value="1"/>
</dbReference>
<dbReference type="PROSITE" id="PS50929">
    <property type="entry name" value="ABC_TM1F"/>
    <property type="match status" value="1"/>
</dbReference>
<keyword evidence="14" id="KW-1185">Reference proteome</keyword>
<dbReference type="PROSITE" id="PS50893">
    <property type="entry name" value="ABC_TRANSPORTER_2"/>
    <property type="match status" value="1"/>
</dbReference>
<dbReference type="AlphaFoldDB" id="U2EBH5"/>
<evidence type="ECO:0000313" key="14">
    <source>
        <dbReference type="Proteomes" id="UP000005707"/>
    </source>
</evidence>
<reference evidence="13 14" key="2">
    <citation type="journal article" date="2013" name="PLoS ONE">
        <title>INDIGO - INtegrated Data Warehouse of MIcrobial GenOmes with Examples from the Red Sea Extremophiles.</title>
        <authorList>
            <person name="Alam I."/>
            <person name="Antunes A."/>
            <person name="Kamau A.A."/>
            <person name="Ba Alawi W."/>
            <person name="Kalkatawi M."/>
            <person name="Stingl U."/>
            <person name="Bajic V.B."/>
        </authorList>
    </citation>
    <scope>NUCLEOTIDE SEQUENCE [LARGE SCALE GENOMIC DNA]</scope>
    <source>
        <strain evidence="13 14">SSD-17B</strain>
    </source>
</reference>
<evidence type="ECO:0000259" key="12">
    <source>
        <dbReference type="PROSITE" id="PS50929"/>
    </source>
</evidence>
<evidence type="ECO:0000256" key="8">
    <source>
        <dbReference type="ARBA" id="ARBA00022989"/>
    </source>
</evidence>
<keyword evidence="3" id="KW-0813">Transport</keyword>
<evidence type="ECO:0000256" key="1">
    <source>
        <dbReference type="ARBA" id="ARBA00004651"/>
    </source>
</evidence>
<comment type="caution">
    <text evidence="13">The sequence shown here is derived from an EMBL/GenBank/DDBJ whole genome shotgun (WGS) entry which is preliminary data.</text>
</comment>
<reference evidence="13 14" key="1">
    <citation type="journal article" date="2011" name="J. Bacteriol.">
        <title>Genome sequence of Haloplasma contractile, an unusual contractile bacterium from a deep-sea anoxic brine lake.</title>
        <authorList>
            <person name="Antunes A."/>
            <person name="Alam I."/>
            <person name="El Dorry H."/>
            <person name="Siam R."/>
            <person name="Robertson A."/>
            <person name="Bajic V.B."/>
            <person name="Stingl U."/>
        </authorList>
    </citation>
    <scope>NUCLEOTIDE SEQUENCE [LARGE SCALE GENOMIC DNA]</scope>
    <source>
        <strain evidence="13 14">SSD-17B</strain>
    </source>
</reference>
<evidence type="ECO:0000259" key="11">
    <source>
        <dbReference type="PROSITE" id="PS50893"/>
    </source>
</evidence>
<keyword evidence="9 10" id="KW-0472">Membrane</keyword>
<dbReference type="InterPro" id="IPR003593">
    <property type="entry name" value="AAA+_ATPase"/>
</dbReference>
<dbReference type="EMBL" id="AFNU02000005">
    <property type="protein sequence ID" value="ERJ12146.1"/>
    <property type="molecule type" value="Genomic_DNA"/>
</dbReference>
<dbReference type="InterPro" id="IPR036640">
    <property type="entry name" value="ABC1_TM_sf"/>
</dbReference>
<evidence type="ECO:0000256" key="3">
    <source>
        <dbReference type="ARBA" id="ARBA00022448"/>
    </source>
</evidence>
<keyword evidence="6" id="KW-0547">Nucleotide-binding</keyword>
<dbReference type="OrthoDB" id="9770415at2"/>
<keyword evidence="5 10" id="KW-0812">Transmembrane</keyword>
<dbReference type="Gene3D" id="1.20.1560.10">
    <property type="entry name" value="ABC transporter type 1, transmembrane domain"/>
    <property type="match status" value="1"/>
</dbReference>
<dbReference type="GO" id="GO:0015421">
    <property type="term" value="F:ABC-type oligopeptide transporter activity"/>
    <property type="evidence" value="ECO:0007669"/>
    <property type="project" value="TreeGrafter"/>
</dbReference>
<comment type="subcellular location">
    <subcellularLocation>
        <location evidence="1">Cell membrane</location>
        <topology evidence="1">Multi-pass membrane protein</topology>
    </subcellularLocation>
</comment>
<dbReference type="eggNOG" id="COG1132">
    <property type="taxonomic scope" value="Bacteria"/>
</dbReference>
<dbReference type="RefSeq" id="WP_008825147.1">
    <property type="nucleotide sequence ID" value="NZ_AFNU02000005.1"/>
</dbReference>
<keyword evidence="7 13" id="KW-0067">ATP-binding</keyword>
<feature type="transmembrane region" description="Helical" evidence="10">
    <location>
        <begin position="166"/>
        <end position="184"/>
    </location>
</feature>
<dbReference type="GO" id="GO:0016887">
    <property type="term" value="F:ATP hydrolysis activity"/>
    <property type="evidence" value="ECO:0007669"/>
    <property type="project" value="InterPro"/>
</dbReference>
<dbReference type="Proteomes" id="UP000005707">
    <property type="component" value="Unassembled WGS sequence"/>
</dbReference>
<protein>
    <submittedName>
        <fullName evidence="13">ATP-binding cassette subfamily B bacterial MsbA protein</fullName>
        <ecNumber evidence="13">3.6.3.-</ecNumber>
    </submittedName>
</protein>
<gene>
    <name evidence="13" type="ORF">HLPCO_001673</name>
</gene>
<dbReference type="PANTHER" id="PTHR43394">
    <property type="entry name" value="ATP-DEPENDENT PERMEASE MDL1, MITOCHONDRIAL"/>
    <property type="match status" value="1"/>
</dbReference>
<comment type="similarity">
    <text evidence="2">Belongs to the ABC transporter superfamily.</text>
</comment>
<feature type="domain" description="ABC transporter" evidence="11">
    <location>
        <begin position="343"/>
        <end position="577"/>
    </location>
</feature>
<dbReference type="FunFam" id="3.40.50.300:FF:000287">
    <property type="entry name" value="Multidrug ABC transporter ATP-binding protein"/>
    <property type="match status" value="1"/>
</dbReference>
<feature type="domain" description="ABC transmembrane type-1" evidence="12">
    <location>
        <begin position="19"/>
        <end position="309"/>
    </location>
</feature>
<dbReference type="FunFam" id="1.20.1560.10:FF:000011">
    <property type="entry name" value="Multidrug ABC transporter ATP-binding protein"/>
    <property type="match status" value="1"/>
</dbReference>
<evidence type="ECO:0000256" key="4">
    <source>
        <dbReference type="ARBA" id="ARBA00022475"/>
    </source>
</evidence>
<evidence type="ECO:0000256" key="9">
    <source>
        <dbReference type="ARBA" id="ARBA00023136"/>
    </source>
</evidence>
<evidence type="ECO:0000256" key="5">
    <source>
        <dbReference type="ARBA" id="ARBA00022692"/>
    </source>
</evidence>
<dbReference type="Pfam" id="PF00664">
    <property type="entry name" value="ABC_membrane"/>
    <property type="match status" value="1"/>
</dbReference>
<dbReference type="InterPro" id="IPR003439">
    <property type="entry name" value="ABC_transporter-like_ATP-bd"/>
</dbReference>
<feature type="transmembrane region" description="Helical" evidence="10">
    <location>
        <begin position="16"/>
        <end position="39"/>
    </location>
</feature>
<evidence type="ECO:0000256" key="2">
    <source>
        <dbReference type="ARBA" id="ARBA00005417"/>
    </source>
</evidence>
<dbReference type="SUPFAM" id="SSF52540">
    <property type="entry name" value="P-loop containing nucleoside triphosphate hydrolases"/>
    <property type="match status" value="1"/>
</dbReference>
<dbReference type="FunCoup" id="U2EBH5">
    <property type="interactions" value="280"/>
</dbReference>
<dbReference type="InterPro" id="IPR011527">
    <property type="entry name" value="ABC1_TM_dom"/>
</dbReference>
<dbReference type="SMART" id="SM00382">
    <property type="entry name" value="AAA"/>
    <property type="match status" value="1"/>
</dbReference>
<sequence length="586" mass="65243">MKEIKTFVHFAKPYRLWIILATLCMVVVTGMSLAGPWVIRSLTATIENGVNDVGTLAENTERVKILSVLVIGIYIMRALTRFGTNYISHYAAWKILEDIRSHIYNHFQKLSLRFFQDKQTGDLMSRVINDTRNFEVLLAHAIPTIVVNVIMFSGVTAILFTMNTELALYTLIPIPLLAWMVLKFSKISRPRFKKAQEEVAVLNSTLQDNFTGMKEIKAFTQEEQESKRTSKAVSGFTNAILRALKLSNAFHPGIELVSSIGTVIVIFFGGVMALNNNLGLPDLVAFLFYLQLLYQPITSLGQINEGIQQALASAERVVEVLDEEPEIKEPKHAKKLTNVKGAIEFKNVSFQYVKNIPVLNHISFKLKAGHTLALVGATGVGKTTIASLIPRFFDPTEGEIYIDHTDMRQLTLKSLRQQISIVSQDVFLFNGTVRENILYGRSGASDNDVISAAKAANAHDFILSLEHGYETKVGERGVKLSGGQKQRISIARAILKDAPILILDEATSAVDTETERLIQNAINKLKQDKTTIVIAHRLSTVQDADQILVLKEGKIVEQGKHVDLLAFDGLYKKLCRAQSTETYIAV</sequence>
<dbReference type="InterPro" id="IPR017871">
    <property type="entry name" value="ABC_transporter-like_CS"/>
</dbReference>
<evidence type="ECO:0000313" key="13">
    <source>
        <dbReference type="EMBL" id="ERJ12146.1"/>
    </source>
</evidence>
<dbReference type="STRING" id="1033810.HLPCO_001673"/>
<dbReference type="EC" id="3.6.3.-" evidence="13"/>
<dbReference type="CDD" id="cd03251">
    <property type="entry name" value="ABCC_MsbA"/>
    <property type="match status" value="1"/>
</dbReference>
<keyword evidence="4" id="KW-1003">Cell membrane</keyword>
<dbReference type="InParanoid" id="U2EBH5"/>
<evidence type="ECO:0000256" key="6">
    <source>
        <dbReference type="ARBA" id="ARBA00022741"/>
    </source>
</evidence>
<dbReference type="CDD" id="cd18778">
    <property type="entry name" value="ABC_6TM_exporter_like"/>
    <property type="match status" value="1"/>
</dbReference>
<keyword evidence="13" id="KW-0378">Hydrolase</keyword>
<organism evidence="13 14">
    <name type="scientific">Haloplasma contractile SSD-17B</name>
    <dbReference type="NCBI Taxonomy" id="1033810"/>
    <lineage>
        <taxon>Bacteria</taxon>
        <taxon>Bacillati</taxon>
        <taxon>Mycoplasmatota</taxon>
        <taxon>Mollicutes</taxon>
        <taxon>Haloplasmatales</taxon>
        <taxon>Haloplasmataceae</taxon>
        <taxon>Haloplasma</taxon>
    </lineage>
</organism>
<proteinExistence type="inferred from homology"/>
<dbReference type="GO" id="GO:0005886">
    <property type="term" value="C:plasma membrane"/>
    <property type="evidence" value="ECO:0007669"/>
    <property type="project" value="UniProtKB-SubCell"/>
</dbReference>
<dbReference type="Pfam" id="PF00005">
    <property type="entry name" value="ABC_tran"/>
    <property type="match status" value="1"/>
</dbReference>
<dbReference type="SUPFAM" id="SSF90123">
    <property type="entry name" value="ABC transporter transmembrane region"/>
    <property type="match status" value="1"/>
</dbReference>
<dbReference type="PANTHER" id="PTHR43394:SF1">
    <property type="entry name" value="ATP-BINDING CASSETTE SUB-FAMILY B MEMBER 10, MITOCHONDRIAL"/>
    <property type="match status" value="1"/>
</dbReference>
<dbReference type="InterPro" id="IPR027417">
    <property type="entry name" value="P-loop_NTPase"/>
</dbReference>
<dbReference type="GO" id="GO:0005524">
    <property type="term" value="F:ATP binding"/>
    <property type="evidence" value="ECO:0007669"/>
    <property type="project" value="UniProtKB-KW"/>
</dbReference>
<feature type="transmembrane region" description="Helical" evidence="10">
    <location>
        <begin position="136"/>
        <end position="160"/>
    </location>
</feature>